<dbReference type="Proteomes" id="UP001525961">
    <property type="component" value="Unassembled WGS sequence"/>
</dbReference>
<proteinExistence type="predicted"/>
<feature type="transmembrane region" description="Helical" evidence="1">
    <location>
        <begin position="80"/>
        <end position="102"/>
    </location>
</feature>
<feature type="transmembrane region" description="Helical" evidence="1">
    <location>
        <begin position="114"/>
        <end position="134"/>
    </location>
</feature>
<evidence type="ECO:0000313" key="2">
    <source>
        <dbReference type="EMBL" id="MCT7976304.1"/>
    </source>
</evidence>
<gene>
    <name evidence="2" type="ORF">NG792_01035</name>
</gene>
<evidence type="ECO:0000313" key="3">
    <source>
        <dbReference type="Proteomes" id="UP001525961"/>
    </source>
</evidence>
<organism evidence="2 3">
    <name type="scientific">Laspinema olomoucense D3b</name>
    <dbReference type="NCBI Taxonomy" id="2953688"/>
    <lineage>
        <taxon>Bacteria</taxon>
        <taxon>Bacillati</taxon>
        <taxon>Cyanobacteriota</taxon>
        <taxon>Cyanophyceae</taxon>
        <taxon>Oscillatoriophycideae</taxon>
        <taxon>Oscillatoriales</taxon>
        <taxon>Laspinemataceae</taxon>
        <taxon>Laspinema</taxon>
        <taxon>Laspinema olomoucense</taxon>
    </lineage>
</organism>
<dbReference type="EMBL" id="JAMXFA010000001">
    <property type="protein sequence ID" value="MCT7976304.1"/>
    <property type="molecule type" value="Genomic_DNA"/>
</dbReference>
<dbReference type="RefSeq" id="WP_261234185.1">
    <property type="nucleotide sequence ID" value="NZ_JAMXFA010000001.1"/>
</dbReference>
<protein>
    <submittedName>
        <fullName evidence="2">Uncharacterized protein</fullName>
    </submittedName>
</protein>
<evidence type="ECO:0000256" key="1">
    <source>
        <dbReference type="SAM" id="Phobius"/>
    </source>
</evidence>
<keyword evidence="1" id="KW-1133">Transmembrane helix</keyword>
<keyword evidence="1" id="KW-0812">Transmembrane</keyword>
<keyword evidence="1" id="KW-0472">Membrane</keyword>
<sequence length="157" mass="18139">MTTYLSPEEVFKKLSEVVTPTSNPIQFRWRRSKKPYQGQIAEHSFKISRVIYNRNSFLPEIEGQIQAHGRGSQIKIEIKLHPFVIIFMSLWLIMLVVVALMILGEALFKEIFNLAFLIPMGMLILGLALPRIAFFPEAKKSQKFLLELFQGQEENSI</sequence>
<reference evidence="2 3" key="1">
    <citation type="journal article" date="2022" name="Front. Microbiol.">
        <title>High genomic differentiation and limited gene flow indicate recent cryptic speciation within the genus Laspinema (cyanobacteria).</title>
        <authorList>
            <person name="Stanojkovic A."/>
            <person name="Skoupy S."/>
            <person name="Skaloud P."/>
            <person name="Dvorak P."/>
        </authorList>
    </citation>
    <scope>NUCLEOTIDE SEQUENCE [LARGE SCALE GENOMIC DNA]</scope>
    <source>
        <strain evidence="2 3">D3b</strain>
    </source>
</reference>
<keyword evidence="3" id="KW-1185">Reference proteome</keyword>
<accession>A0ABT2N367</accession>
<comment type="caution">
    <text evidence="2">The sequence shown here is derived from an EMBL/GenBank/DDBJ whole genome shotgun (WGS) entry which is preliminary data.</text>
</comment>
<name>A0ABT2N367_9CYAN</name>